<dbReference type="OrthoDB" id="9810372at2"/>
<dbReference type="PANTHER" id="PTHR18964:SF149">
    <property type="entry name" value="BIFUNCTIONAL UDP-N-ACETYLGLUCOSAMINE 2-EPIMERASE_N-ACETYLMANNOSAMINE KINASE"/>
    <property type="match status" value="1"/>
</dbReference>
<comment type="caution">
    <text evidence="2">The sequence shown here is derived from an EMBL/GenBank/DDBJ whole genome shotgun (WGS) entry which is preliminary data.</text>
</comment>
<sequence>MSPEPPRPPGVFVGVDLGGTATRFVVTDARLRVLDSYTASTPSNGSEKDLTAFFVSGISKVAGARPLTAIGVGASGPIDRDGVIQNPDTLPAFTGADIPGILTDTFHLPSFIENDAVTAALGEAVSGAGRGFDTILMVTLGTGIGVSMLQGGKPVRGADGQHPEAGHLSIGGPAAPCYCGRTTCWEQAASRQALQRASTGQLPHPSNTSDDIRAVADLASTGDRGAIELLDSYGLRLADGLATLLTIYRPEILVLGGSGATYLPHYRRSLTASLDNLTDTFPRPTITGADFGEYGGAIGAAALARTGHQL</sequence>
<comment type="similarity">
    <text evidence="1">Belongs to the ROK (NagC/XylR) family.</text>
</comment>
<keyword evidence="3" id="KW-1185">Reference proteome</keyword>
<dbReference type="AlphaFoldDB" id="A0A4R8W3L8"/>
<dbReference type="EMBL" id="SOFL01000036">
    <property type="protein sequence ID" value="TFC01059.1"/>
    <property type="molecule type" value="Genomic_DNA"/>
</dbReference>
<dbReference type="InterPro" id="IPR043129">
    <property type="entry name" value="ATPase_NBD"/>
</dbReference>
<dbReference type="Proteomes" id="UP000297907">
    <property type="component" value="Unassembled WGS sequence"/>
</dbReference>
<proteinExistence type="inferred from homology"/>
<organism evidence="2 3">
    <name type="scientific">Cryobacterium adonitolivorans</name>
    <dbReference type="NCBI Taxonomy" id="1259189"/>
    <lineage>
        <taxon>Bacteria</taxon>
        <taxon>Bacillati</taxon>
        <taxon>Actinomycetota</taxon>
        <taxon>Actinomycetes</taxon>
        <taxon>Micrococcales</taxon>
        <taxon>Microbacteriaceae</taxon>
        <taxon>Cryobacterium</taxon>
    </lineage>
</organism>
<dbReference type="Pfam" id="PF00480">
    <property type="entry name" value="ROK"/>
    <property type="match status" value="1"/>
</dbReference>
<dbReference type="Gene3D" id="3.30.420.40">
    <property type="match status" value="2"/>
</dbReference>
<gene>
    <name evidence="2" type="ORF">E3O42_11330</name>
</gene>
<dbReference type="InterPro" id="IPR000600">
    <property type="entry name" value="ROK"/>
</dbReference>
<dbReference type="PANTHER" id="PTHR18964">
    <property type="entry name" value="ROK (REPRESSOR, ORF, KINASE) FAMILY"/>
    <property type="match status" value="1"/>
</dbReference>
<evidence type="ECO:0000256" key="1">
    <source>
        <dbReference type="ARBA" id="ARBA00006479"/>
    </source>
</evidence>
<accession>A0A4R8W3L8</accession>
<name>A0A4R8W3L8_9MICO</name>
<evidence type="ECO:0000313" key="3">
    <source>
        <dbReference type="Proteomes" id="UP000297907"/>
    </source>
</evidence>
<dbReference type="SUPFAM" id="SSF53067">
    <property type="entry name" value="Actin-like ATPase domain"/>
    <property type="match status" value="1"/>
</dbReference>
<dbReference type="RefSeq" id="WP_134454038.1">
    <property type="nucleotide sequence ID" value="NZ_SOFL01000036.1"/>
</dbReference>
<protein>
    <submittedName>
        <fullName evidence="2">ROK family protein</fullName>
    </submittedName>
</protein>
<reference evidence="2 3" key="1">
    <citation type="submission" date="2019-03" db="EMBL/GenBank/DDBJ databases">
        <title>Genomics of glacier-inhabiting Cryobacterium strains.</title>
        <authorList>
            <person name="Liu Q."/>
            <person name="Xin Y.-H."/>
        </authorList>
    </citation>
    <scope>NUCLEOTIDE SEQUENCE [LARGE SCALE GENOMIC DNA]</scope>
    <source>
        <strain evidence="2 3">RHLS22-1</strain>
    </source>
</reference>
<evidence type="ECO:0000313" key="2">
    <source>
        <dbReference type="EMBL" id="TFC01059.1"/>
    </source>
</evidence>